<gene>
    <name evidence="2" type="ORF">HRbin17_02325</name>
</gene>
<comment type="caution">
    <text evidence="2">The sequence shown here is derived from an EMBL/GenBank/DDBJ whole genome shotgun (WGS) entry which is preliminary data.</text>
</comment>
<sequence length="602" mass="67561">MTFWVTMTLLSVWNAPFPFAGTINTLRTNLTTASVTPTKLSGNDYLDVINGIVSYFRHFQAPDGRIIDPFVHREVQYSTPCYAWAATALVVSGKRPDLLDSAIAALESALQQLAEAKPADRHGDFFTFPAMLAYEHLRDRVPSERRQKWDQLLRTIDPYRAYRDVLTETRRTVHNWNVVAIAGEFVRHQHGFTDLSFVERHLEVQLQHFTAEGLYRDPNVPMAYDHFPRHFLAAMLERGYDGKHEAVLNELLERSAWTSLLIQSPWGELPTGGRSAQHQWNEAMQCVTYEIWAKRKWREGDKVAAQAFKRAAHLALQSVKRWVRPSGELWIVKNCFDPALRHGFEGYSFHSQYNLLAASMLATAWLFADEQIPEGTCPADVGGFVVHLPDFHKVIANASGLYVEIDTAADPNYNSTGLLRVHKAGVDPLVGPSDGAAIKDEPLAIGIAWQEGDRWQPLAGLGQGQIARVALTVHEQTPKRVAFTVRYEVNRPTARAVAETYELTPEQVRVTVEVDGAVDRVLVRFPALAFDGQRASQICVHGDAATVQLGDSQHIFRVDAPNGAILRRTGRWVRCRNGYLEPIEGEIVGKRVVYTLHLSAGN</sequence>
<feature type="chain" id="PRO_5014183152" evidence="1">
    <location>
        <begin position="21"/>
        <end position="602"/>
    </location>
</feature>
<feature type="signal peptide" evidence="1">
    <location>
        <begin position="1"/>
        <end position="20"/>
    </location>
</feature>
<dbReference type="Proteomes" id="UP000236173">
    <property type="component" value="Unassembled WGS sequence"/>
</dbReference>
<evidence type="ECO:0000313" key="3">
    <source>
        <dbReference type="Proteomes" id="UP000236173"/>
    </source>
</evidence>
<dbReference type="EMBL" id="BEHT01000038">
    <property type="protein sequence ID" value="GBC99794.1"/>
    <property type="molecule type" value="Genomic_DNA"/>
</dbReference>
<reference evidence="3" key="1">
    <citation type="submission" date="2017-09" db="EMBL/GenBank/DDBJ databases">
        <title>Metaegenomics of thermophilic ammonia-oxidizing enrichment culture.</title>
        <authorList>
            <person name="Kato S."/>
            <person name="Suzuki K."/>
        </authorList>
    </citation>
    <scope>NUCLEOTIDE SEQUENCE [LARGE SCALE GENOMIC DNA]</scope>
</reference>
<proteinExistence type="predicted"/>
<evidence type="ECO:0000313" key="2">
    <source>
        <dbReference type="EMBL" id="GBC99794.1"/>
    </source>
</evidence>
<keyword evidence="1" id="KW-0732">Signal</keyword>
<protein>
    <submittedName>
        <fullName evidence="2">Uncharacterized protein</fullName>
    </submittedName>
</protein>
<accession>A0A2H5XF48</accession>
<organism evidence="2 3">
    <name type="scientific">Candidatus Fervidibacter japonicus</name>
    <dbReference type="NCBI Taxonomy" id="2035412"/>
    <lineage>
        <taxon>Bacteria</taxon>
        <taxon>Candidatus Fervidibacterota</taxon>
        <taxon>Candidatus Fervidibacter</taxon>
    </lineage>
</organism>
<dbReference type="AlphaFoldDB" id="A0A2H5XF48"/>
<name>A0A2H5XF48_9BACT</name>
<evidence type="ECO:0000256" key="1">
    <source>
        <dbReference type="SAM" id="SignalP"/>
    </source>
</evidence>